<reference evidence="2" key="1">
    <citation type="journal article" date="2020" name="mSystems">
        <title>Genome- and Community-Level Interaction Insights into Carbon Utilization and Element Cycling Functions of Hydrothermarchaeota in Hydrothermal Sediment.</title>
        <authorList>
            <person name="Zhou Z."/>
            <person name="Liu Y."/>
            <person name="Xu W."/>
            <person name="Pan J."/>
            <person name="Luo Z.H."/>
            <person name="Li M."/>
        </authorList>
    </citation>
    <scope>NUCLEOTIDE SEQUENCE [LARGE SCALE GENOMIC DNA]</scope>
    <source>
        <strain evidence="2">HyVt-458</strain>
    </source>
</reference>
<feature type="non-terminal residue" evidence="2">
    <location>
        <position position="175"/>
    </location>
</feature>
<evidence type="ECO:0000259" key="1">
    <source>
        <dbReference type="Pfam" id="PF13439"/>
    </source>
</evidence>
<sequence length="175" mass="19727">MAGEFGVMAHNQVRIVSPVVRGSGAIIVHRALADAVPGYELVPYDPRWEYFPVFLPLLSRRDAELVHCTPEYAAFAALGDKPLIVTFHNYVLGAFMRPYSTFVQRLHYRTDLLWAYRRSVKRASALVAVSEFTAGLVRQYLSPGLPVQVIRNGVDANLFRPGRTASSRRHIRVLF</sequence>
<evidence type="ECO:0000313" key="2">
    <source>
        <dbReference type="EMBL" id="HEC06616.1"/>
    </source>
</evidence>
<dbReference type="Pfam" id="PF13439">
    <property type="entry name" value="Glyco_transf_4"/>
    <property type="match status" value="1"/>
</dbReference>
<organism evidence="2">
    <name type="scientific">Thiolapillus brandeum</name>
    <dbReference type="NCBI Taxonomy" id="1076588"/>
    <lineage>
        <taxon>Bacteria</taxon>
        <taxon>Pseudomonadati</taxon>
        <taxon>Pseudomonadota</taxon>
        <taxon>Gammaproteobacteria</taxon>
        <taxon>Chromatiales</taxon>
        <taxon>Sedimenticolaceae</taxon>
        <taxon>Thiolapillus</taxon>
    </lineage>
</organism>
<proteinExistence type="predicted"/>
<dbReference type="Proteomes" id="UP000886339">
    <property type="component" value="Unassembled WGS sequence"/>
</dbReference>
<name>A0A831RVN5_9GAMM</name>
<feature type="domain" description="Glycosyltransferase subfamily 4-like N-terminal" evidence="1">
    <location>
        <begin position="12"/>
        <end position="157"/>
    </location>
</feature>
<gene>
    <name evidence="2" type="ORF">ENJ12_07180</name>
</gene>
<dbReference type="GO" id="GO:0016757">
    <property type="term" value="F:glycosyltransferase activity"/>
    <property type="evidence" value="ECO:0007669"/>
    <property type="project" value="UniProtKB-ARBA"/>
</dbReference>
<dbReference type="SUPFAM" id="SSF53756">
    <property type="entry name" value="UDP-Glycosyltransferase/glycogen phosphorylase"/>
    <property type="match status" value="1"/>
</dbReference>
<comment type="caution">
    <text evidence="2">The sequence shown here is derived from an EMBL/GenBank/DDBJ whole genome shotgun (WGS) entry which is preliminary data.</text>
</comment>
<dbReference type="AlphaFoldDB" id="A0A831RVN5"/>
<accession>A0A831RVN5</accession>
<protein>
    <submittedName>
        <fullName evidence="2">Glycosyltransferase family 1 protein</fullName>
    </submittedName>
</protein>
<dbReference type="Gene3D" id="3.40.50.2000">
    <property type="entry name" value="Glycogen Phosphorylase B"/>
    <property type="match status" value="1"/>
</dbReference>
<dbReference type="InterPro" id="IPR028098">
    <property type="entry name" value="Glyco_trans_4-like_N"/>
</dbReference>
<dbReference type="EMBL" id="DRLF01000253">
    <property type="protein sequence ID" value="HEC06616.1"/>
    <property type="molecule type" value="Genomic_DNA"/>
</dbReference>